<gene>
    <name evidence="2" type="ORF">GLX27_002859</name>
</gene>
<dbReference type="Proteomes" id="UP000818624">
    <property type="component" value="Chromosome 3"/>
</dbReference>
<feature type="region of interest" description="Disordered" evidence="1">
    <location>
        <begin position="1"/>
        <end position="22"/>
    </location>
</feature>
<evidence type="ECO:0000313" key="3">
    <source>
        <dbReference type="Proteomes" id="UP000818624"/>
    </source>
</evidence>
<protein>
    <submittedName>
        <fullName evidence="2">Uncharacterized protein</fullName>
    </submittedName>
</protein>
<keyword evidence="3" id="KW-1185">Reference proteome</keyword>
<proteinExistence type="predicted"/>
<evidence type="ECO:0000256" key="1">
    <source>
        <dbReference type="SAM" id="MobiDB-lite"/>
    </source>
</evidence>
<evidence type="ECO:0000313" key="2">
    <source>
        <dbReference type="EMBL" id="WFD48191.1"/>
    </source>
</evidence>
<sequence length="60" mass="6571">MPPPRAPARRRPAPRVPGAPWGSHDELVEACTPHTLDDVPRSVHELLTSCDAAFFGAWMP</sequence>
<reference evidence="2 3" key="1">
    <citation type="journal article" date="2020" name="Elife">
        <title>Loss of centromere function drives karyotype evolution in closely related Malassezia species.</title>
        <authorList>
            <person name="Sankaranarayanan S.R."/>
            <person name="Ianiri G."/>
            <person name="Coelho M.A."/>
            <person name="Reza M.H."/>
            <person name="Thimmappa B.C."/>
            <person name="Ganguly P."/>
            <person name="Vadnala R.N."/>
            <person name="Sun S."/>
            <person name="Siddharthan R."/>
            <person name="Tellgren-Roth C."/>
            <person name="Dawson T.L."/>
            <person name="Heitman J."/>
            <person name="Sanyal K."/>
        </authorList>
    </citation>
    <scope>NUCLEOTIDE SEQUENCE [LARGE SCALE GENOMIC DNA]</scope>
    <source>
        <strain evidence="2">CBS14141</strain>
    </source>
</reference>
<name>A0ABY8ERI0_MALFU</name>
<organism evidence="2 3">
    <name type="scientific">Malassezia furfur</name>
    <name type="common">Pityriasis versicolor infection agent</name>
    <name type="synonym">Pityrosporum furfur</name>
    <dbReference type="NCBI Taxonomy" id="55194"/>
    <lineage>
        <taxon>Eukaryota</taxon>
        <taxon>Fungi</taxon>
        <taxon>Dikarya</taxon>
        <taxon>Basidiomycota</taxon>
        <taxon>Ustilaginomycotina</taxon>
        <taxon>Malasseziomycetes</taxon>
        <taxon>Malasseziales</taxon>
        <taxon>Malasseziaceae</taxon>
        <taxon>Malassezia</taxon>
    </lineage>
</organism>
<dbReference type="EMBL" id="CP046236">
    <property type="protein sequence ID" value="WFD48191.1"/>
    <property type="molecule type" value="Genomic_DNA"/>
</dbReference>
<accession>A0ABY8ERI0</accession>